<dbReference type="Gene3D" id="1.25.40.10">
    <property type="entry name" value="Tetratricopeptide repeat domain"/>
    <property type="match status" value="1"/>
</dbReference>
<organism evidence="7 8">
    <name type="scientific">Parelaphostrongylus tenuis</name>
    <name type="common">Meningeal worm</name>
    <dbReference type="NCBI Taxonomy" id="148309"/>
    <lineage>
        <taxon>Eukaryota</taxon>
        <taxon>Metazoa</taxon>
        <taxon>Ecdysozoa</taxon>
        <taxon>Nematoda</taxon>
        <taxon>Chromadorea</taxon>
        <taxon>Rhabditida</taxon>
        <taxon>Rhabditina</taxon>
        <taxon>Rhabditomorpha</taxon>
        <taxon>Strongyloidea</taxon>
        <taxon>Metastrongylidae</taxon>
        <taxon>Parelaphostrongylus</taxon>
    </lineage>
</organism>
<dbReference type="GO" id="GO:0003755">
    <property type="term" value="F:peptidyl-prolyl cis-trans isomerase activity"/>
    <property type="evidence" value="ECO:0007669"/>
    <property type="project" value="InterPro"/>
</dbReference>
<dbReference type="EMBL" id="JAHQIW010005485">
    <property type="protein sequence ID" value="KAJ1366185.1"/>
    <property type="molecule type" value="Genomic_DNA"/>
</dbReference>
<dbReference type="Gene3D" id="3.10.50.40">
    <property type="match status" value="1"/>
</dbReference>
<dbReference type="SUPFAM" id="SSF48452">
    <property type="entry name" value="TPR-like"/>
    <property type="match status" value="1"/>
</dbReference>
<dbReference type="InterPro" id="IPR056277">
    <property type="entry name" value="PPIase_AIP"/>
</dbReference>
<dbReference type="InterPro" id="IPR046357">
    <property type="entry name" value="PPIase_dom_sf"/>
</dbReference>
<comment type="caution">
    <text evidence="7">The sequence shown here is derived from an EMBL/GenBank/DDBJ whole genome shotgun (WGS) entry which is preliminary data.</text>
</comment>
<keyword evidence="2" id="KW-0963">Cytoplasm</keyword>
<feature type="repeat" description="TPR" evidence="5">
    <location>
        <begin position="248"/>
        <end position="281"/>
    </location>
</feature>
<dbReference type="SUPFAM" id="SSF54534">
    <property type="entry name" value="FKBP-like"/>
    <property type="match status" value="1"/>
</dbReference>
<evidence type="ECO:0000256" key="2">
    <source>
        <dbReference type="ARBA" id="ARBA00022490"/>
    </source>
</evidence>
<dbReference type="InterPro" id="IPR011990">
    <property type="entry name" value="TPR-like_helical_dom_sf"/>
</dbReference>
<dbReference type="GO" id="GO:0005737">
    <property type="term" value="C:cytoplasm"/>
    <property type="evidence" value="ECO:0007669"/>
    <property type="project" value="UniProtKB-SubCell"/>
</dbReference>
<dbReference type="Proteomes" id="UP001196413">
    <property type="component" value="Unassembled WGS sequence"/>
</dbReference>
<name>A0AAD5WD49_PARTN</name>
<evidence type="ECO:0000256" key="5">
    <source>
        <dbReference type="PROSITE-ProRule" id="PRU00339"/>
    </source>
</evidence>
<accession>A0AAD5WD49</accession>
<feature type="domain" description="AIP/AIPL N-terminal FKBP-type PPIase" evidence="6">
    <location>
        <begin position="56"/>
        <end position="172"/>
    </location>
</feature>
<dbReference type="AlphaFoldDB" id="A0AAD5WD49"/>
<gene>
    <name evidence="7" type="ORF">KIN20_026788</name>
</gene>
<dbReference type="PANTHER" id="PTHR11242">
    <property type="entry name" value="ARYL HYDROCARBON RECEPTOR INTERACTING PROTEIN RELATED"/>
    <property type="match status" value="1"/>
</dbReference>
<protein>
    <recommendedName>
        <fullName evidence="6">AIP/AIPL N-terminal FKBP-type PPIase domain-containing protein</fullName>
    </recommendedName>
</protein>
<proteinExistence type="predicted"/>
<keyword evidence="4 5" id="KW-0802">TPR repeat</keyword>
<sequence>MPDAMPEPRPKCIKKILHSGRGSVPEYRSGTKVLFHYETLKPRYAVEPSVGMSENRDDYEVIDNTRSEWPDGYGKPLELIFGKKFQLPIFETCLQTMLVDEVSQFDIELSELYTYPMVSKKLRDIAKPHEKSHSHSHDSHMCAAALTAGTGYAALDELMREPRPLRFIFHLLSVTQPENYEAEGWQLSSEEKMKSVETLRLQGNELFAQKNFEGAIDKYREALGRLDNLILREKPGEAEWLELDRKNVSLYSNLSQCYLNVGNMYEASETASEVLSRDPNNEKALYRRARARIGCWLLDEAEEDLKRLALLPNTESLVKSEMANLARKRIEFAESKKKTYSKMFK</sequence>
<evidence type="ECO:0000256" key="1">
    <source>
        <dbReference type="ARBA" id="ARBA00004496"/>
    </source>
</evidence>
<dbReference type="PANTHER" id="PTHR11242:SF0">
    <property type="entry name" value="TPR_REGION DOMAIN-CONTAINING PROTEIN"/>
    <property type="match status" value="1"/>
</dbReference>
<evidence type="ECO:0000313" key="7">
    <source>
        <dbReference type="EMBL" id="KAJ1366185.1"/>
    </source>
</evidence>
<evidence type="ECO:0000313" key="8">
    <source>
        <dbReference type="Proteomes" id="UP001196413"/>
    </source>
</evidence>
<reference evidence="7" key="1">
    <citation type="submission" date="2021-06" db="EMBL/GenBank/DDBJ databases">
        <title>Parelaphostrongylus tenuis whole genome reference sequence.</title>
        <authorList>
            <person name="Garwood T.J."/>
            <person name="Larsen P.A."/>
            <person name="Fountain-Jones N.M."/>
            <person name="Garbe J.R."/>
            <person name="Macchietto M.G."/>
            <person name="Kania S.A."/>
            <person name="Gerhold R.W."/>
            <person name="Richards J.E."/>
            <person name="Wolf T.M."/>
        </authorList>
    </citation>
    <scope>NUCLEOTIDE SEQUENCE</scope>
    <source>
        <strain evidence="7">MNPRO001-30</strain>
        <tissue evidence="7">Meninges</tissue>
    </source>
</reference>
<keyword evidence="8" id="KW-1185">Reference proteome</keyword>
<dbReference type="InterPro" id="IPR019734">
    <property type="entry name" value="TPR_rpt"/>
</dbReference>
<dbReference type="SMART" id="SM00028">
    <property type="entry name" value="TPR"/>
    <property type="match status" value="2"/>
</dbReference>
<dbReference type="InterPro" id="IPR039663">
    <property type="entry name" value="AIP/AIPL1/TTC9"/>
</dbReference>
<dbReference type="Pfam" id="PF23322">
    <property type="entry name" value="PPIase_AIP"/>
    <property type="match status" value="1"/>
</dbReference>
<keyword evidence="3" id="KW-0677">Repeat</keyword>
<evidence type="ECO:0000256" key="3">
    <source>
        <dbReference type="ARBA" id="ARBA00022737"/>
    </source>
</evidence>
<comment type="subcellular location">
    <subcellularLocation>
        <location evidence="1">Cytoplasm</location>
    </subcellularLocation>
</comment>
<dbReference type="PROSITE" id="PS50005">
    <property type="entry name" value="TPR"/>
    <property type="match status" value="1"/>
</dbReference>
<evidence type="ECO:0000256" key="4">
    <source>
        <dbReference type="ARBA" id="ARBA00022803"/>
    </source>
</evidence>
<evidence type="ECO:0000259" key="6">
    <source>
        <dbReference type="Pfam" id="PF23322"/>
    </source>
</evidence>